<dbReference type="Pfam" id="PF00672">
    <property type="entry name" value="HAMP"/>
    <property type="match status" value="1"/>
</dbReference>
<dbReference type="PANTHER" id="PTHR45528">
    <property type="entry name" value="SENSOR HISTIDINE KINASE CPXA"/>
    <property type="match status" value="1"/>
</dbReference>
<sequence length="475" mass="52724">MRWPLRYQILIPMVSIMVCAIVAVTLLHAWLATNQIKLQIRDQFRQIAYTLNEATFPLTDAVLNQTKGLSGADFVLVDQNDAVLSSTRPDFVPAAVNQNPPDWNELQISDVMETGDAGFFQAVVQVQQRSRTDVVRYLHIYYPVKAYREALSNAIYPSLLAGSIALIVVAMLATVIAGRVTRPLQRLDRKVAQIARGDFNPMVLPARNDEIRDLSISINQMAELLGDYEDEVKRSERLKTLGQLRGAIAHQLRNAVTGCRIALDLYLRKCADSEQDETLQVANRQLCMIEQYLQSFLENKAGHFSSFAPVCLNEIVEKLMSLLEPTARHGGVRLINESVEESLTVEGDAESLEQLMSNLVLNAIEATLSVKTGPDSQSPSEAEVRLKLFPSGSESVTLEVTDTGPGPESAVVNKMFEPLVTAKKDGTGLGLFVAREIVQNHGGQLRWERRGQHTCFIVELPVNQVENARVEITNC</sequence>
<comment type="catalytic activity">
    <reaction evidence="1">
        <text>ATP + protein L-histidine = ADP + protein N-phospho-L-histidine.</text>
        <dbReference type="EC" id="2.7.13.3"/>
    </reaction>
</comment>
<dbReference type="GO" id="GO:0005886">
    <property type="term" value="C:plasma membrane"/>
    <property type="evidence" value="ECO:0007669"/>
    <property type="project" value="UniProtKB-SubCell"/>
</dbReference>
<dbReference type="SMART" id="SM00387">
    <property type="entry name" value="HATPase_c"/>
    <property type="match status" value="1"/>
</dbReference>
<evidence type="ECO:0000256" key="2">
    <source>
        <dbReference type="ARBA" id="ARBA00004651"/>
    </source>
</evidence>
<feature type="domain" description="Histidine kinase" evidence="13">
    <location>
        <begin position="247"/>
        <end position="464"/>
    </location>
</feature>
<dbReference type="PANTHER" id="PTHR45528:SF1">
    <property type="entry name" value="SENSOR HISTIDINE KINASE CPXA"/>
    <property type="match status" value="1"/>
</dbReference>
<dbReference type="PROSITE" id="PS50109">
    <property type="entry name" value="HIS_KIN"/>
    <property type="match status" value="1"/>
</dbReference>
<keyword evidence="5" id="KW-0597">Phosphoprotein</keyword>
<keyword evidence="11 12" id="KW-0472">Membrane</keyword>
<evidence type="ECO:0000256" key="6">
    <source>
        <dbReference type="ARBA" id="ARBA00022679"/>
    </source>
</evidence>
<dbReference type="PRINTS" id="PR00344">
    <property type="entry name" value="BCTRLSENSOR"/>
</dbReference>
<dbReference type="Gene3D" id="1.10.287.130">
    <property type="match status" value="1"/>
</dbReference>
<evidence type="ECO:0000256" key="5">
    <source>
        <dbReference type="ARBA" id="ARBA00022553"/>
    </source>
</evidence>
<dbReference type="SUPFAM" id="SSF55874">
    <property type="entry name" value="ATPase domain of HSP90 chaperone/DNA topoisomerase II/histidine kinase"/>
    <property type="match status" value="1"/>
</dbReference>
<dbReference type="InterPro" id="IPR003594">
    <property type="entry name" value="HATPase_dom"/>
</dbReference>
<organism evidence="15 16">
    <name type="scientific">Gimesia maris</name>
    <dbReference type="NCBI Taxonomy" id="122"/>
    <lineage>
        <taxon>Bacteria</taxon>
        <taxon>Pseudomonadati</taxon>
        <taxon>Planctomycetota</taxon>
        <taxon>Planctomycetia</taxon>
        <taxon>Planctomycetales</taxon>
        <taxon>Planctomycetaceae</taxon>
        <taxon>Gimesia</taxon>
    </lineage>
</organism>
<dbReference type="InterPro" id="IPR050398">
    <property type="entry name" value="HssS/ArlS-like"/>
</dbReference>
<dbReference type="Proteomes" id="UP000263642">
    <property type="component" value="Unassembled WGS sequence"/>
</dbReference>
<evidence type="ECO:0000256" key="3">
    <source>
        <dbReference type="ARBA" id="ARBA00012438"/>
    </source>
</evidence>
<evidence type="ECO:0000256" key="11">
    <source>
        <dbReference type="ARBA" id="ARBA00023136"/>
    </source>
</evidence>
<dbReference type="Gene3D" id="1.10.8.500">
    <property type="entry name" value="HAMP domain in histidine kinase"/>
    <property type="match status" value="1"/>
</dbReference>
<dbReference type="InterPro" id="IPR004358">
    <property type="entry name" value="Sig_transdc_His_kin-like_C"/>
</dbReference>
<dbReference type="InterPro" id="IPR005467">
    <property type="entry name" value="His_kinase_dom"/>
</dbReference>
<keyword evidence="10" id="KW-0902">Two-component regulatory system</keyword>
<feature type="transmembrane region" description="Helical" evidence="12">
    <location>
        <begin position="155"/>
        <end position="180"/>
    </location>
</feature>
<evidence type="ECO:0000313" key="16">
    <source>
        <dbReference type="Proteomes" id="UP000263642"/>
    </source>
</evidence>
<evidence type="ECO:0000256" key="12">
    <source>
        <dbReference type="SAM" id="Phobius"/>
    </source>
</evidence>
<feature type="transmembrane region" description="Helical" evidence="12">
    <location>
        <begin position="9"/>
        <end position="31"/>
    </location>
</feature>
<dbReference type="InterPro" id="IPR003660">
    <property type="entry name" value="HAMP_dom"/>
</dbReference>
<evidence type="ECO:0000256" key="4">
    <source>
        <dbReference type="ARBA" id="ARBA00022475"/>
    </source>
</evidence>
<evidence type="ECO:0000313" key="15">
    <source>
        <dbReference type="EMBL" id="HCO27002.1"/>
    </source>
</evidence>
<dbReference type="InterPro" id="IPR036890">
    <property type="entry name" value="HATPase_C_sf"/>
</dbReference>
<evidence type="ECO:0000256" key="10">
    <source>
        <dbReference type="ARBA" id="ARBA00023012"/>
    </source>
</evidence>
<dbReference type="GO" id="GO:0005524">
    <property type="term" value="F:ATP binding"/>
    <property type="evidence" value="ECO:0007669"/>
    <property type="project" value="UniProtKB-KW"/>
</dbReference>
<dbReference type="Gene3D" id="3.30.565.10">
    <property type="entry name" value="Histidine kinase-like ATPase, C-terminal domain"/>
    <property type="match status" value="1"/>
</dbReference>
<evidence type="ECO:0000256" key="1">
    <source>
        <dbReference type="ARBA" id="ARBA00000085"/>
    </source>
</evidence>
<protein>
    <recommendedName>
        <fullName evidence="3">histidine kinase</fullName>
        <ecNumber evidence="3">2.7.13.3</ecNumber>
    </recommendedName>
</protein>
<keyword evidence="4" id="KW-1003">Cell membrane</keyword>
<evidence type="ECO:0000256" key="7">
    <source>
        <dbReference type="ARBA" id="ARBA00022741"/>
    </source>
</evidence>
<name>A0A3D3RG05_9PLAN</name>
<keyword evidence="7" id="KW-0547">Nucleotide-binding</keyword>
<dbReference type="SMART" id="SM00304">
    <property type="entry name" value="HAMP"/>
    <property type="match status" value="1"/>
</dbReference>
<dbReference type="SUPFAM" id="SSF158472">
    <property type="entry name" value="HAMP domain-like"/>
    <property type="match status" value="1"/>
</dbReference>
<dbReference type="AlphaFoldDB" id="A0A3D3RG05"/>
<evidence type="ECO:0000256" key="8">
    <source>
        <dbReference type="ARBA" id="ARBA00022777"/>
    </source>
</evidence>
<evidence type="ECO:0000259" key="14">
    <source>
        <dbReference type="PROSITE" id="PS50885"/>
    </source>
</evidence>
<evidence type="ECO:0000256" key="9">
    <source>
        <dbReference type="ARBA" id="ARBA00022840"/>
    </source>
</evidence>
<dbReference type="EC" id="2.7.13.3" evidence="3"/>
<gene>
    <name evidence="15" type="ORF">DIT97_29815</name>
</gene>
<proteinExistence type="predicted"/>
<keyword evidence="12" id="KW-1133">Transmembrane helix</keyword>
<dbReference type="EMBL" id="DQAY01000184">
    <property type="protein sequence ID" value="HCO27002.1"/>
    <property type="molecule type" value="Genomic_DNA"/>
</dbReference>
<feature type="domain" description="HAMP" evidence="14">
    <location>
        <begin position="178"/>
        <end position="230"/>
    </location>
</feature>
<evidence type="ECO:0000259" key="13">
    <source>
        <dbReference type="PROSITE" id="PS50109"/>
    </source>
</evidence>
<keyword evidence="12" id="KW-0812">Transmembrane</keyword>
<comment type="subcellular location">
    <subcellularLocation>
        <location evidence="2">Cell membrane</location>
        <topology evidence="2">Multi-pass membrane protein</topology>
    </subcellularLocation>
</comment>
<dbReference type="Pfam" id="PF02518">
    <property type="entry name" value="HATPase_c"/>
    <property type="match status" value="1"/>
</dbReference>
<dbReference type="SUPFAM" id="SSF47384">
    <property type="entry name" value="Homodimeric domain of signal transducing histidine kinase"/>
    <property type="match status" value="1"/>
</dbReference>
<accession>A0A3D3RG05</accession>
<dbReference type="CDD" id="cd06225">
    <property type="entry name" value="HAMP"/>
    <property type="match status" value="1"/>
</dbReference>
<reference evidence="15 16" key="1">
    <citation type="journal article" date="2018" name="Nat. Biotechnol.">
        <title>A standardized bacterial taxonomy based on genome phylogeny substantially revises the tree of life.</title>
        <authorList>
            <person name="Parks D.H."/>
            <person name="Chuvochina M."/>
            <person name="Waite D.W."/>
            <person name="Rinke C."/>
            <person name="Skarshewski A."/>
            <person name="Chaumeil P.A."/>
            <person name="Hugenholtz P."/>
        </authorList>
    </citation>
    <scope>NUCLEOTIDE SEQUENCE [LARGE SCALE GENOMIC DNA]</scope>
    <source>
        <strain evidence="15">UBA9375</strain>
    </source>
</reference>
<keyword evidence="8" id="KW-0418">Kinase</keyword>
<comment type="caution">
    <text evidence="15">The sequence shown here is derived from an EMBL/GenBank/DDBJ whole genome shotgun (WGS) entry which is preliminary data.</text>
</comment>
<dbReference type="InterPro" id="IPR036097">
    <property type="entry name" value="HisK_dim/P_sf"/>
</dbReference>
<keyword evidence="9" id="KW-0067">ATP-binding</keyword>
<dbReference type="PROSITE" id="PS50885">
    <property type="entry name" value="HAMP"/>
    <property type="match status" value="1"/>
</dbReference>
<dbReference type="GO" id="GO:0000155">
    <property type="term" value="F:phosphorelay sensor kinase activity"/>
    <property type="evidence" value="ECO:0007669"/>
    <property type="project" value="InterPro"/>
</dbReference>
<keyword evidence="6" id="KW-0808">Transferase</keyword>